<dbReference type="FunFam" id="3.40.50.980:FF:000002">
    <property type="entry name" value="Enterobactin synthetase component F"/>
    <property type="match status" value="1"/>
</dbReference>
<dbReference type="InterPro" id="IPR020802">
    <property type="entry name" value="TesA-like"/>
</dbReference>
<name>A0A2I5HJ06_SALDZ</name>
<reference evidence="6 7" key="1">
    <citation type="submission" date="2017-09" db="EMBL/GenBank/DDBJ databases">
        <title>Complete genome of Salmonella enterica subsp. diarizonae isolated from stool of a patient with bacterial enteropathy.</title>
        <authorList>
            <person name="Zhou J."/>
            <person name="Chen Q."/>
            <person name="Guo L."/>
            <person name="Fan J."/>
        </authorList>
    </citation>
    <scope>NUCLEOTIDE SEQUENCE [LARGE SCALE GENOMIC DNA]</scope>
    <source>
        <strain evidence="6 7">HZS154</strain>
    </source>
</reference>
<keyword evidence="2" id="KW-0596">Phosphopantetheine</keyword>
<dbReference type="GO" id="GO:0044550">
    <property type="term" value="P:secondary metabolite biosynthetic process"/>
    <property type="evidence" value="ECO:0007669"/>
    <property type="project" value="UniProtKB-ARBA"/>
</dbReference>
<accession>A0A2I5HJ06</accession>
<protein>
    <submittedName>
        <fullName evidence="6">Non-ribosomal peptide synthetase</fullName>
    </submittedName>
</protein>
<dbReference type="GO" id="GO:0016877">
    <property type="term" value="F:ligase activity, forming carbon-sulfur bonds"/>
    <property type="evidence" value="ECO:0007669"/>
    <property type="project" value="UniProtKB-ARBA"/>
</dbReference>
<dbReference type="FunFam" id="3.40.50.12780:FF:000012">
    <property type="entry name" value="Non-ribosomal peptide synthetase"/>
    <property type="match status" value="2"/>
</dbReference>
<dbReference type="GO" id="GO:0031177">
    <property type="term" value="F:phosphopantetheine binding"/>
    <property type="evidence" value="ECO:0007669"/>
    <property type="project" value="InterPro"/>
</dbReference>
<dbReference type="InterPro" id="IPR006162">
    <property type="entry name" value="Ppantetheine_attach_site"/>
</dbReference>
<evidence type="ECO:0000256" key="4">
    <source>
        <dbReference type="ARBA" id="ARBA00022598"/>
    </source>
</evidence>
<dbReference type="InterPro" id="IPR036736">
    <property type="entry name" value="ACP-like_sf"/>
</dbReference>
<dbReference type="Pfam" id="PF13193">
    <property type="entry name" value="AMP-binding_C"/>
    <property type="match status" value="3"/>
</dbReference>
<dbReference type="Gene3D" id="3.40.50.980">
    <property type="match status" value="2"/>
</dbReference>
<dbReference type="EMBL" id="CP023345">
    <property type="protein sequence ID" value="ATW55251.1"/>
    <property type="molecule type" value="Genomic_DNA"/>
</dbReference>
<dbReference type="InterPro" id="IPR000873">
    <property type="entry name" value="AMP-dep_synth/lig_dom"/>
</dbReference>
<dbReference type="CDD" id="cd19531">
    <property type="entry name" value="LCL_NRPS-like"/>
    <property type="match status" value="2"/>
</dbReference>
<gene>
    <name evidence="6" type="ORF">CNQ75_12410</name>
</gene>
<feature type="domain" description="Carrier" evidence="5">
    <location>
        <begin position="530"/>
        <end position="605"/>
    </location>
</feature>
<keyword evidence="4" id="KW-0436">Ligase</keyword>
<dbReference type="GO" id="GO:0043041">
    <property type="term" value="P:amino acid activation for nonribosomal peptide biosynthetic process"/>
    <property type="evidence" value="ECO:0007669"/>
    <property type="project" value="TreeGrafter"/>
</dbReference>
<sequence length="2990" mass="332136">MKINNIVDFPAAMTLVSLFEEQVRKTPDEVALVSDEMTLTFQELNTLANRLSEPLREHGVTAGSVVGLCMQRSAMAIATLLSILKSGAAYLPISTEAPAERRAFMLRDSQAILVVADDAQLVHFATTDVMVLSGEALAAAAQTAVDTRPAHPVTSSDVAWVLYTSGSTGQPKGVLGSHRACVVRLQAMWSHQPFIRGERCFLNTAFTTVDSFWEIFGPLCAGHALCVLNDDLLRDPSRLLPELATLKIRRICMVPSLLATWLEIYPSLSRVVPALQLWVVSGEALTVSLCERFRIAMPEAHLINQYGLTESCADITTFDTWGWTAPPDYGSHYVPVGKPFEGTSMVVVDAGQQPLPDGQAGELCIAGLSLCNGYLNRPDQEGQRFVSLNIEGENVRVLRTGDKVIRLASGDLIHLGRIDSQIKLRGYRIEPGEVENLLCDHPSVKQAAIVFDADQQRLVAFLAVREGTYDAEDALIDSLRRYAETTLLPYMRPTTYVLNDVLPITATGKINRQALRIPDENKPPLTAYVEPQQGIELDIAQAMAEVLGLQRIGATDNFLYLGGNSLQAMKVIALLRTRVTVDIVPSLFFPDPTPRAIARALADAGASRAETELRPVQHGRYCRASFTQERLWVLDRLGGGKAAYTIVWHLQMQGEVNIPALNAALNVIVARHDSLRTRFLERDGECLQEIMPAETLSLDVESLTAGECEQRLNQLANREFDLTRGPLYRFELLQSGDRNFSLAIALHHIVCDGWSVDVLARELCELYTARVEEREAILPELPVQFADFALWQRQMLDKPEAARRLAYWKNKLQGAPAGLELPTDRPRPAVASYRGAHVPVTLAPETVEALRALAQRQGVTLYMVLLAAFQVVLSRWSGQDDVVVGSPVAGRMLAETEPMIGFFANTLALRGDLSGNPSFETLLHRTRQTALEAYENQDVPFERIVEALQPVRDLSRQAIFQVMLALHPQFSDLQMPGISLRAEERLPESAKFDLALELTETRDGLSGQLEYALDLWDKESAEQIVQCLSTLLQSLPDTVECPLSQQPLLTAAGQYQLLTEWNNTAEDYPHDQCIASLFEAQAEQTPDALAVYFDGEEIDYRELDRRAEQVASRLVHAGIGPDCVVGLFVERSIEMISGLLGILKSGAAYLPLDTDYPPDRIAYMLEDAQVPVVLTQRRLLARLPETSACCMFIDDETSETALPPRKARNINAHHLAYVIYTSGSTGRPKGVMISHFSILNHLSWMQRTHRLTPDDRVLQNAPVSFDVSVWQLFWPLLNGAGLVVTSPEGHRDLSYLSSLIESSRVTVMHMVPSMLQALVDIVSPHTLRRVRDFIVGGEALPPSLLQDFSQRFDCRLHNQYGPTETSVEVSWHQCSADEDRLVVPIGAPLSNTRLYVLDRYFNLCPVGVPGELYIAGAGLARGYLNRPDITAERFLPDPFSDGQRMYRTGDLARWTARGVLEYLGRIDHQVKIRGFRVETGEIDTCLLAHPGIHQAIVVPWSSEQKPLQLVAYLVLKDPALQTAEVQVYLRRFLPEHMIPAAFVTLGALPLTPNSKVDRKALPPPTFVTRQRQAVPPRTSEEFALCEIWGLLLNCPEVGIEDDFFALGGHSLLAMRMVAMVRARLGAELPLREIFDAPVIVQLASRLAHYQAREEGSSPIGITPRDGNQPLRLSFSQERLWFLDRLVEAGVAYNVPWSLEMRGELQTAALEWAINQVICRHESLRTVFRNSNGTAVQTIVPAENESLVSQSVPEYALDNVLQTVAEYKFELQTGPLYRFRLYRLSAERHVLAFVAHHIICDGWSVDVLARELCELYTARVEEREAILPELPVQFADFALWQRQMLDKPEAARRLAYWKNKLQGAPAGLELPTDRPRPAVASYRGAHVPVTLAPETVEALRALAQRQGVTLYMVLLAAFQVVLSRWSGQDDVVVGSPVAGRMLAETEPMIGFFANTLALRGDLSGDPSFETLLHRTRQTALEAYENQDVPFERIVEVLQPVRDLSRQAIFQVMFGLYSPDHQLQMTGLELEGREGRTHSAKIDLNLELTETANEVSGHIEYLTGLWDEETMLRFSSHLLNVLRDVAVDSTRRLSGVDMLGEQQRYQLLTSFNATRAGYPTGYLLHHLFERNAQENPQRLALVFRQQSYTYGELNRRANRLANHLIHSGIGPDDRVALLLERTPAMLVALLGVLKAGAAYVPLDTGYPEERVEYMLRHCQPKLLLGGEDDVAPYGSTGIPCLVLDDEGHSPLVSGVSDCDPEPVLVGLTPENLAYIIYTSGSTGRPKGVMLPHGAVINFLYAMRDRLGFTANDGMLAVTTPSFDIAVLELYLPLITGGRIVLTSRKEMRDGAALARLVAHRDVTFMQATPSTWRMMLEAGWQGSPQLTALCGGEALDRALCNRLVCATRRFWNMYGPTETTVWSTCQRIEDVDTPISIGTPVAETTVRILNGQGLLQPVGVAGELYIGGAGLARGYLWQPELTAERFIPDRYSEEPGMRLYRTGDLARWRRDGTIEYLGRNDHQVKLRGFRIELGEIEACLQAHPAVRECIVMVREDRTGEKRLVAYIVANADLGTSPVAVLRAHASQTLPEFMVPTAIVTLPAFPLTPNGKVDRNAMPEPDLTSLATREYAAPKGHVEMALAEIWQQLLGVSRVGRTDHFFELGGHSLLALRLIEGINATLGVEFALRDLFANPVLSQMAKQLTAQDKKDVATSDRPNLVHLRRGRSPVKLVCIHPGGGGGIGEAYAPLIGALSKEMDVTGISAVDLDTLTRPEASVPEIAANYLHQLSDIIQTPWILVGWSAGGLIAYEMTRLAMKNGCIPLGTLLIDSYPHTRDTMPDEREVRVEFYEFLQRIGWLTPQTGGGNNDALSSTESALFEAILGRMQSSGEERVNITRNELEYIYQVFSTLQEAYYKYQIPDYDGNIDLFIARDSDTDPGEFWANRVRAGLTITPVNGTHYSMLFQENVTPIALRIQQLCVNYDALTQFDESF</sequence>
<evidence type="ECO:0000313" key="6">
    <source>
        <dbReference type="EMBL" id="ATW55251.1"/>
    </source>
</evidence>
<proteinExistence type="predicted"/>
<dbReference type="Gene3D" id="3.40.50.12780">
    <property type="entry name" value="N-terminal domain of ligase-like"/>
    <property type="match status" value="2"/>
</dbReference>
<organism evidence="6 7">
    <name type="scientific">Salmonella diarizonae</name>
    <dbReference type="NCBI Taxonomy" id="59204"/>
    <lineage>
        <taxon>Bacteria</taxon>
        <taxon>Pseudomonadati</taxon>
        <taxon>Pseudomonadota</taxon>
        <taxon>Gammaproteobacteria</taxon>
        <taxon>Enterobacterales</taxon>
        <taxon>Enterobacteriaceae</taxon>
        <taxon>Salmonella</taxon>
    </lineage>
</organism>
<dbReference type="SUPFAM" id="SSF52777">
    <property type="entry name" value="CoA-dependent acyltransferases"/>
    <property type="match status" value="4"/>
</dbReference>
<evidence type="ECO:0000256" key="2">
    <source>
        <dbReference type="ARBA" id="ARBA00022450"/>
    </source>
</evidence>
<dbReference type="FunFam" id="2.30.38.10:FF:000001">
    <property type="entry name" value="Non-ribosomal peptide synthetase PvdI"/>
    <property type="match status" value="2"/>
</dbReference>
<evidence type="ECO:0000256" key="3">
    <source>
        <dbReference type="ARBA" id="ARBA00022553"/>
    </source>
</evidence>
<dbReference type="CDD" id="cd12116">
    <property type="entry name" value="A_NRPS_Ta1_like"/>
    <property type="match status" value="1"/>
</dbReference>
<dbReference type="SUPFAM" id="SSF53474">
    <property type="entry name" value="alpha/beta-Hydrolases"/>
    <property type="match status" value="1"/>
</dbReference>
<dbReference type="Gene3D" id="2.30.38.10">
    <property type="entry name" value="Luciferase, Domain 3"/>
    <property type="match status" value="1"/>
</dbReference>
<dbReference type="FunFam" id="1.10.1200.10:FF:000016">
    <property type="entry name" value="Non-ribosomal peptide synthase"/>
    <property type="match status" value="2"/>
</dbReference>
<dbReference type="GO" id="GO:0005829">
    <property type="term" value="C:cytosol"/>
    <property type="evidence" value="ECO:0007669"/>
    <property type="project" value="TreeGrafter"/>
</dbReference>
<dbReference type="InterPro" id="IPR009081">
    <property type="entry name" value="PP-bd_ACP"/>
</dbReference>
<dbReference type="InterPro" id="IPR001242">
    <property type="entry name" value="Condensation_dom"/>
</dbReference>
<dbReference type="InterPro" id="IPR025110">
    <property type="entry name" value="AMP-bd_C"/>
</dbReference>
<dbReference type="SMART" id="SM00824">
    <property type="entry name" value="PKS_TE"/>
    <property type="match status" value="1"/>
</dbReference>
<dbReference type="PROSITE" id="PS00012">
    <property type="entry name" value="PHOSPHOPANTETHEINE"/>
    <property type="match status" value="2"/>
</dbReference>
<dbReference type="SUPFAM" id="SSF56801">
    <property type="entry name" value="Acetyl-CoA synthetase-like"/>
    <property type="match status" value="3"/>
</dbReference>
<dbReference type="SMART" id="SM00823">
    <property type="entry name" value="PKS_PP"/>
    <property type="match status" value="3"/>
</dbReference>
<dbReference type="InterPro" id="IPR042099">
    <property type="entry name" value="ANL_N_sf"/>
</dbReference>
<dbReference type="CDD" id="cd05930">
    <property type="entry name" value="A_NRPS"/>
    <property type="match status" value="2"/>
</dbReference>
<dbReference type="NCBIfam" id="NF003417">
    <property type="entry name" value="PRK04813.1"/>
    <property type="match status" value="3"/>
</dbReference>
<dbReference type="Pfam" id="PF00975">
    <property type="entry name" value="Thioesterase"/>
    <property type="match status" value="1"/>
</dbReference>
<evidence type="ECO:0000259" key="5">
    <source>
        <dbReference type="PROSITE" id="PS50075"/>
    </source>
</evidence>
<dbReference type="NCBIfam" id="TIGR01733">
    <property type="entry name" value="AA-adenyl-dom"/>
    <property type="match status" value="3"/>
</dbReference>
<dbReference type="InterPro" id="IPR001031">
    <property type="entry name" value="Thioesterase"/>
</dbReference>
<comment type="cofactor">
    <cofactor evidence="1">
        <name>pantetheine 4'-phosphate</name>
        <dbReference type="ChEBI" id="CHEBI:47942"/>
    </cofactor>
</comment>
<dbReference type="PROSITE" id="PS00455">
    <property type="entry name" value="AMP_BINDING"/>
    <property type="match status" value="3"/>
</dbReference>
<dbReference type="PANTHER" id="PTHR45527">
    <property type="entry name" value="NONRIBOSOMAL PEPTIDE SYNTHETASE"/>
    <property type="match status" value="1"/>
</dbReference>
<feature type="domain" description="Carrier" evidence="5">
    <location>
        <begin position="1575"/>
        <end position="1650"/>
    </location>
</feature>
<dbReference type="Proteomes" id="UP000230639">
    <property type="component" value="Chromosome"/>
</dbReference>
<dbReference type="SUPFAM" id="SSF47336">
    <property type="entry name" value="ACP-like"/>
    <property type="match status" value="3"/>
</dbReference>
<dbReference type="FunFam" id="3.30.300.30:FF:000010">
    <property type="entry name" value="Enterobactin synthetase component F"/>
    <property type="match status" value="1"/>
</dbReference>
<dbReference type="RefSeq" id="WP_063390991.1">
    <property type="nucleotide sequence ID" value="NZ_CP011288.1"/>
</dbReference>
<dbReference type="Gene3D" id="3.30.559.10">
    <property type="entry name" value="Chloramphenicol acetyltransferase-like domain"/>
    <property type="match status" value="2"/>
</dbReference>
<dbReference type="InterPro" id="IPR020806">
    <property type="entry name" value="PKS_PP-bd"/>
</dbReference>
<dbReference type="PROSITE" id="PS50075">
    <property type="entry name" value="CARRIER"/>
    <property type="match status" value="3"/>
</dbReference>
<dbReference type="FunFam" id="3.30.559.30:FF:000001">
    <property type="entry name" value="Non-ribosomal peptide synthetase"/>
    <property type="match status" value="2"/>
</dbReference>
<keyword evidence="3" id="KW-0597">Phosphoprotein</keyword>
<dbReference type="InterPro" id="IPR010071">
    <property type="entry name" value="AA_adenyl_dom"/>
</dbReference>
<dbReference type="Pfam" id="PF00501">
    <property type="entry name" value="AMP-binding"/>
    <property type="match status" value="3"/>
</dbReference>
<dbReference type="Gene3D" id="3.40.50.1820">
    <property type="entry name" value="alpha/beta hydrolase"/>
    <property type="match status" value="1"/>
</dbReference>
<dbReference type="GO" id="GO:0072330">
    <property type="term" value="P:monocarboxylic acid biosynthetic process"/>
    <property type="evidence" value="ECO:0007669"/>
    <property type="project" value="UniProtKB-ARBA"/>
</dbReference>
<feature type="domain" description="Carrier" evidence="5">
    <location>
        <begin position="2630"/>
        <end position="2705"/>
    </location>
</feature>
<dbReference type="Pfam" id="PF00550">
    <property type="entry name" value="PP-binding"/>
    <property type="match status" value="3"/>
</dbReference>
<dbReference type="InterPro" id="IPR020845">
    <property type="entry name" value="AMP-binding_CS"/>
</dbReference>
<dbReference type="InterPro" id="IPR045851">
    <property type="entry name" value="AMP-bd_C_sf"/>
</dbReference>
<dbReference type="FunFam" id="3.40.50.980:FF:000001">
    <property type="entry name" value="Non-ribosomal peptide synthetase"/>
    <property type="match status" value="3"/>
</dbReference>
<dbReference type="Gene3D" id="1.10.1200.10">
    <property type="entry name" value="ACP-like"/>
    <property type="match status" value="3"/>
</dbReference>
<evidence type="ECO:0000256" key="1">
    <source>
        <dbReference type="ARBA" id="ARBA00001957"/>
    </source>
</evidence>
<dbReference type="PANTHER" id="PTHR45527:SF1">
    <property type="entry name" value="FATTY ACID SYNTHASE"/>
    <property type="match status" value="1"/>
</dbReference>
<evidence type="ECO:0000313" key="7">
    <source>
        <dbReference type="Proteomes" id="UP000230639"/>
    </source>
</evidence>
<dbReference type="Gene3D" id="3.30.300.30">
    <property type="match status" value="3"/>
</dbReference>
<dbReference type="InterPro" id="IPR023213">
    <property type="entry name" value="CAT-like_dom_sf"/>
</dbReference>
<dbReference type="Gene3D" id="3.30.559.30">
    <property type="entry name" value="Nonribosomal peptide synthetase, condensation domain"/>
    <property type="match status" value="2"/>
</dbReference>
<dbReference type="InterPro" id="IPR029058">
    <property type="entry name" value="AB_hydrolase_fold"/>
</dbReference>
<dbReference type="Pfam" id="PF00668">
    <property type="entry name" value="Condensation"/>
    <property type="match status" value="2"/>
</dbReference>